<evidence type="ECO:0000256" key="3">
    <source>
        <dbReference type="ARBA" id="ARBA00023210"/>
    </source>
</evidence>
<dbReference type="EMBL" id="CP053073">
    <property type="protein sequence ID" value="QJR13614.1"/>
    <property type="molecule type" value="Genomic_DNA"/>
</dbReference>
<dbReference type="AlphaFoldDB" id="A0A6M4H504"/>
<dbReference type="SUPFAM" id="SSF160950">
    <property type="entry name" value="YacF-like"/>
    <property type="match status" value="1"/>
</dbReference>
<evidence type="ECO:0000256" key="4">
    <source>
        <dbReference type="ARBA" id="ARBA00023306"/>
    </source>
</evidence>
<proteinExistence type="inferred from homology"/>
<dbReference type="Gene3D" id="2.60.440.10">
    <property type="entry name" value="YacF-like domains"/>
    <property type="match status" value="1"/>
</dbReference>
<dbReference type="Proteomes" id="UP000503096">
    <property type="component" value="Chromosome"/>
</dbReference>
<keyword evidence="7" id="KW-1185">Reference proteome</keyword>
<evidence type="ECO:0000256" key="5">
    <source>
        <dbReference type="HAMAP-Rule" id="MF_01092"/>
    </source>
</evidence>
<dbReference type="Gene3D" id="1.10.3900.10">
    <property type="entry name" value="YacF-like"/>
    <property type="match status" value="1"/>
</dbReference>
<comment type="similarity">
    <text evidence="5">Belongs to the ZapD family.</text>
</comment>
<dbReference type="GO" id="GO:0000917">
    <property type="term" value="P:division septum assembly"/>
    <property type="evidence" value="ECO:0007669"/>
    <property type="project" value="UniProtKB-KW"/>
</dbReference>
<dbReference type="GO" id="GO:0032153">
    <property type="term" value="C:cell division site"/>
    <property type="evidence" value="ECO:0007669"/>
    <property type="project" value="TreeGrafter"/>
</dbReference>
<dbReference type="KEGG" id="upl:DSM104440_00398"/>
<dbReference type="GO" id="GO:0043093">
    <property type="term" value="P:FtsZ-dependent cytokinesis"/>
    <property type="evidence" value="ECO:0007669"/>
    <property type="project" value="UniProtKB-UniRule"/>
</dbReference>
<comment type="subunit">
    <text evidence="5">Interacts with FtsZ.</text>
</comment>
<keyword evidence="2 5" id="KW-0132">Cell division</keyword>
<dbReference type="NCBIfam" id="NF003656">
    <property type="entry name" value="PRK05287.1-4"/>
    <property type="match status" value="1"/>
</dbReference>
<keyword evidence="3 5" id="KW-0717">Septation</keyword>
<organism evidence="6 7">
    <name type="scientific">Usitatibacter palustris</name>
    <dbReference type="NCBI Taxonomy" id="2732487"/>
    <lineage>
        <taxon>Bacteria</taxon>
        <taxon>Pseudomonadati</taxon>
        <taxon>Pseudomonadota</taxon>
        <taxon>Betaproteobacteria</taxon>
        <taxon>Nitrosomonadales</taxon>
        <taxon>Usitatibacteraceae</taxon>
        <taxon>Usitatibacter</taxon>
    </lineage>
</organism>
<reference evidence="6 7" key="1">
    <citation type="submission" date="2020-04" db="EMBL/GenBank/DDBJ databases">
        <title>Usitatibacter rugosus gen. nov., sp. nov. and Usitatibacter palustris sp. nov., novel members of Usitatibacteraceae fam. nov. within the order Nitrosomonadales isolated from soil.</title>
        <authorList>
            <person name="Huber K.J."/>
            <person name="Neumann-Schaal M."/>
            <person name="Geppert A."/>
            <person name="Luckner M."/>
            <person name="Wanner G."/>
            <person name="Overmann J."/>
        </authorList>
    </citation>
    <scope>NUCLEOTIDE SEQUENCE [LARGE SCALE GENOMIC DNA]</scope>
    <source>
        <strain evidence="6 7">Swamp67</strain>
    </source>
</reference>
<dbReference type="Pfam" id="PF07072">
    <property type="entry name" value="ZapD"/>
    <property type="match status" value="1"/>
</dbReference>
<dbReference type="FunCoup" id="A0A6M4H504">
    <property type="interactions" value="38"/>
</dbReference>
<dbReference type="GO" id="GO:0005737">
    <property type="term" value="C:cytoplasm"/>
    <property type="evidence" value="ECO:0007669"/>
    <property type="project" value="UniProtKB-SubCell"/>
</dbReference>
<evidence type="ECO:0000256" key="1">
    <source>
        <dbReference type="ARBA" id="ARBA00022490"/>
    </source>
</evidence>
<dbReference type="InParanoid" id="A0A6M4H504"/>
<keyword evidence="4 5" id="KW-0131">Cell cycle</keyword>
<accession>A0A6M4H504</accession>
<protein>
    <recommendedName>
        <fullName evidence="5">Cell division protein ZapD</fullName>
    </recommendedName>
    <alternativeName>
        <fullName evidence="5">Z ring-associated protein D</fullName>
    </alternativeName>
</protein>
<name>A0A6M4H504_9PROT</name>
<evidence type="ECO:0000313" key="6">
    <source>
        <dbReference type="EMBL" id="QJR13614.1"/>
    </source>
</evidence>
<comment type="subcellular location">
    <subcellularLocation>
        <location evidence="5">Cytoplasm</location>
    </subcellularLocation>
    <text evidence="5">Localizes to mid-cell in an FtsZ-dependent manner.</text>
</comment>
<evidence type="ECO:0000313" key="7">
    <source>
        <dbReference type="Proteomes" id="UP000503096"/>
    </source>
</evidence>
<sequence length="254" mass="28978">MTGVITYEYPLNERVRTLLRLEDLYDRVNHFYSLEHAHDHHACLTGMFEIIEVASRADLKSDLLQELDRQRTFLDALRDNPAISRDKLDQVLTDLDSAFSNLHATSGKTGQNLRENEWLMAIKQRAGIPGGTSEFDLPSYHYWLQHPADDRRNDLAVWMKPLQPVHSALSLVLRVLRESGRTVSLVATQGMFQQTPAEKPAQMLRLTIASDLACIPEISANKYALNIRFLVPEGVQKSRVYDRDVAFELAFCNL</sequence>
<dbReference type="PANTHER" id="PTHR39455">
    <property type="entry name" value="CELL DIVISION PROTEIN ZAPD"/>
    <property type="match status" value="1"/>
</dbReference>
<dbReference type="PANTHER" id="PTHR39455:SF1">
    <property type="entry name" value="CELL DIVISION PROTEIN ZAPD"/>
    <property type="match status" value="1"/>
</dbReference>
<evidence type="ECO:0000256" key="2">
    <source>
        <dbReference type="ARBA" id="ARBA00022618"/>
    </source>
</evidence>
<dbReference type="InterPro" id="IPR027462">
    <property type="entry name" value="ZapD_C"/>
</dbReference>
<dbReference type="InterPro" id="IPR009777">
    <property type="entry name" value="ZapD"/>
</dbReference>
<dbReference type="HAMAP" id="MF_01092">
    <property type="entry name" value="ZapD"/>
    <property type="match status" value="1"/>
</dbReference>
<gene>
    <name evidence="5 6" type="primary">zapD</name>
    <name evidence="6" type="ORF">DSM104440_00398</name>
</gene>
<dbReference type="InterPro" id="IPR036268">
    <property type="entry name" value="ZapD_sf"/>
</dbReference>
<comment type="function">
    <text evidence="5">Cell division factor that enhances FtsZ-ring assembly. Directly interacts with FtsZ and promotes bundling of FtsZ protofilaments, with a reduction in FtsZ GTPase activity.</text>
</comment>
<keyword evidence="1 5" id="KW-0963">Cytoplasm</keyword>